<evidence type="ECO:0000313" key="1">
    <source>
        <dbReference type="EMBL" id="EAZ93781.1"/>
    </source>
</evidence>
<comment type="caution">
    <text evidence="1">The sequence shown here is derived from an EMBL/GenBank/DDBJ whole genome shotgun (WGS) entry which is preliminary data.</text>
</comment>
<reference evidence="1 2" key="1">
    <citation type="submission" date="2007-03" db="EMBL/GenBank/DDBJ databases">
        <authorList>
            <person name="Stal L."/>
            <person name="Ferriera S."/>
            <person name="Johnson J."/>
            <person name="Kravitz S."/>
            <person name="Beeson K."/>
            <person name="Sutton G."/>
            <person name="Rogers Y.-H."/>
            <person name="Friedman R."/>
            <person name="Frazier M."/>
            <person name="Venter J.C."/>
        </authorList>
    </citation>
    <scope>NUCLEOTIDE SEQUENCE [LARGE SCALE GENOMIC DNA]</scope>
    <source>
        <strain evidence="1 2">CCY0110</strain>
    </source>
</reference>
<organism evidence="1 2">
    <name type="scientific">Crocosphaera chwakensis CCY0110</name>
    <dbReference type="NCBI Taxonomy" id="391612"/>
    <lineage>
        <taxon>Bacteria</taxon>
        <taxon>Bacillati</taxon>
        <taxon>Cyanobacteriota</taxon>
        <taxon>Cyanophyceae</taxon>
        <taxon>Oscillatoriophycideae</taxon>
        <taxon>Chroococcales</taxon>
        <taxon>Aphanothecaceae</taxon>
        <taxon>Crocosphaera</taxon>
        <taxon>Crocosphaera chwakensis</taxon>
    </lineage>
</organism>
<proteinExistence type="predicted"/>
<protein>
    <submittedName>
        <fullName evidence="1">Uncharacterized protein</fullName>
    </submittedName>
</protein>
<evidence type="ECO:0000313" key="2">
    <source>
        <dbReference type="Proteomes" id="UP000003781"/>
    </source>
</evidence>
<sequence length="30" mass="3307">MGDIVAIVNDFESCFFHFLNAVSNGSTRNT</sequence>
<dbReference type="EMBL" id="AAXW01000002">
    <property type="protein sequence ID" value="EAZ93781.1"/>
    <property type="molecule type" value="Genomic_DNA"/>
</dbReference>
<name>A3IIZ9_9CHRO</name>
<dbReference type="AlphaFoldDB" id="A3IIZ9"/>
<dbReference type="Proteomes" id="UP000003781">
    <property type="component" value="Unassembled WGS sequence"/>
</dbReference>
<accession>A3IIZ9</accession>
<keyword evidence="2" id="KW-1185">Reference proteome</keyword>
<gene>
    <name evidence="1" type="ORF">CY0110_18337</name>
</gene>